<dbReference type="Gene3D" id="3.30.50.10">
    <property type="entry name" value="Erythroid Transcription Factor GATA-1, subunit A"/>
    <property type="match status" value="1"/>
</dbReference>
<dbReference type="AlphaFoldDB" id="A0A0P1IRZ1"/>
<feature type="binding site" evidence="3">
    <location>
        <position position="3"/>
    </location>
    <ligand>
        <name>Zn(2+)</name>
        <dbReference type="ChEBI" id="CHEBI:29105"/>
    </ligand>
</feature>
<dbReference type="Proteomes" id="UP000051184">
    <property type="component" value="Unassembled WGS sequence"/>
</dbReference>
<gene>
    <name evidence="3 4" type="primary">yacG</name>
    <name evidence="4" type="ORF">TA5114_02045</name>
</gene>
<comment type="cofactor">
    <cofactor evidence="3">
        <name>Zn(2+)</name>
        <dbReference type="ChEBI" id="CHEBI:29105"/>
    </cofactor>
    <text evidence="3">Binds 1 zinc ion.</text>
</comment>
<dbReference type="SUPFAM" id="SSF57716">
    <property type="entry name" value="Glucocorticoid receptor-like (DNA-binding domain)"/>
    <property type="match status" value="1"/>
</dbReference>
<dbReference type="GO" id="GO:0008270">
    <property type="term" value="F:zinc ion binding"/>
    <property type="evidence" value="ECO:0007669"/>
    <property type="project" value="UniProtKB-UniRule"/>
</dbReference>
<keyword evidence="2 3" id="KW-0862">Zinc</keyword>
<dbReference type="PANTHER" id="PTHR36150:SF1">
    <property type="entry name" value="DNA GYRASE INHIBITOR YACG"/>
    <property type="match status" value="1"/>
</dbReference>
<dbReference type="OrthoDB" id="9809663at2"/>
<reference evidence="5" key="1">
    <citation type="submission" date="2015-09" db="EMBL/GenBank/DDBJ databases">
        <authorList>
            <person name="Rodrigo-Torres Lidia"/>
            <person name="Arahal R.David."/>
        </authorList>
    </citation>
    <scope>NUCLEOTIDE SEQUENCE [LARGE SCALE GENOMIC DNA]</scope>
    <source>
        <strain evidence="5">CECT 5114</strain>
    </source>
</reference>
<comment type="similarity">
    <text evidence="3">Belongs to the DNA gyrase inhibitor YacG family.</text>
</comment>
<evidence type="ECO:0000313" key="5">
    <source>
        <dbReference type="Proteomes" id="UP000051184"/>
    </source>
</evidence>
<feature type="binding site" evidence="3">
    <location>
        <position position="18"/>
    </location>
    <ligand>
        <name>Zn(2+)</name>
        <dbReference type="ChEBI" id="CHEBI:29105"/>
    </ligand>
</feature>
<keyword evidence="5" id="KW-1185">Reference proteome</keyword>
<dbReference type="PANTHER" id="PTHR36150">
    <property type="entry name" value="DNA GYRASE INHIBITOR YACG"/>
    <property type="match status" value="1"/>
</dbReference>
<dbReference type="InterPro" id="IPR005584">
    <property type="entry name" value="DNA_gyrase_inhibitor_YacG"/>
</dbReference>
<proteinExistence type="inferred from homology"/>
<dbReference type="EMBL" id="CYUE01000020">
    <property type="protein sequence ID" value="CUK26237.1"/>
    <property type="molecule type" value="Genomic_DNA"/>
</dbReference>
<keyword evidence="1 3" id="KW-0479">Metal-binding</keyword>
<evidence type="ECO:0000256" key="2">
    <source>
        <dbReference type="ARBA" id="ARBA00022833"/>
    </source>
</evidence>
<dbReference type="STRING" id="1715691.TA5113_01980"/>
<feature type="binding site" evidence="3">
    <location>
        <position position="6"/>
    </location>
    <ligand>
        <name>Zn(2+)</name>
        <dbReference type="ChEBI" id="CHEBI:29105"/>
    </ligand>
</feature>
<evidence type="ECO:0000256" key="3">
    <source>
        <dbReference type="HAMAP-Rule" id="MF_00649"/>
    </source>
</evidence>
<dbReference type="HAMAP" id="MF_00649">
    <property type="entry name" value="DNA_gyrase_inhibitor_YacG"/>
    <property type="match status" value="1"/>
</dbReference>
<feature type="binding site" evidence="3">
    <location>
        <position position="22"/>
    </location>
    <ligand>
        <name>Zn(2+)</name>
        <dbReference type="ChEBI" id="CHEBI:29105"/>
    </ligand>
</feature>
<organism evidence="4 5">
    <name type="scientific">Cognatishimia activa</name>
    <dbReference type="NCBI Taxonomy" id="1715691"/>
    <lineage>
        <taxon>Bacteria</taxon>
        <taxon>Pseudomonadati</taxon>
        <taxon>Pseudomonadota</taxon>
        <taxon>Alphaproteobacteria</taxon>
        <taxon>Rhodobacterales</taxon>
        <taxon>Paracoccaceae</taxon>
        <taxon>Cognatishimia</taxon>
    </lineage>
</organism>
<dbReference type="RefSeq" id="WP_058315159.1">
    <property type="nucleotide sequence ID" value="NZ_CYTO01000020.1"/>
</dbReference>
<dbReference type="GO" id="GO:0008657">
    <property type="term" value="F:DNA topoisomerase type II (double strand cut, ATP-hydrolyzing) inhibitor activity"/>
    <property type="evidence" value="ECO:0007669"/>
    <property type="project" value="UniProtKB-UniRule"/>
</dbReference>
<evidence type="ECO:0000313" key="4">
    <source>
        <dbReference type="EMBL" id="CUK26237.1"/>
    </source>
</evidence>
<accession>A0A0P1IRZ1</accession>
<comment type="subunit">
    <text evidence="3">Interacts with GyrB.</text>
</comment>
<dbReference type="Pfam" id="PF03884">
    <property type="entry name" value="YacG"/>
    <property type="match status" value="1"/>
</dbReference>
<sequence length="68" mass="7377">MACPICGKPTAAAYRPFCSKRCADIDLAKWLNEDYSAPAVEDEGLEDALLEAHSRGEMGRGKKDGPIH</sequence>
<name>A0A0P1IRZ1_9RHOB</name>
<protein>
    <recommendedName>
        <fullName evidence="3">DNA gyrase inhibitor YacG</fullName>
    </recommendedName>
</protein>
<comment type="function">
    <text evidence="3">Inhibits all the catalytic activities of DNA gyrase by preventing its interaction with DNA. Acts by binding directly to the C-terminal domain of GyrB, which probably disrupts DNA binding by the gyrase.</text>
</comment>
<dbReference type="InterPro" id="IPR013088">
    <property type="entry name" value="Znf_NHR/GATA"/>
</dbReference>
<dbReference type="GO" id="GO:0006355">
    <property type="term" value="P:regulation of DNA-templated transcription"/>
    <property type="evidence" value="ECO:0007669"/>
    <property type="project" value="InterPro"/>
</dbReference>
<evidence type="ECO:0000256" key="1">
    <source>
        <dbReference type="ARBA" id="ARBA00022723"/>
    </source>
</evidence>